<dbReference type="PANTHER" id="PTHR13738">
    <property type="entry name" value="TROPONIN I"/>
    <property type="match status" value="1"/>
</dbReference>
<dbReference type="InterPro" id="IPR005635">
    <property type="entry name" value="Inner_centromere_prot_ARK-bd"/>
</dbReference>
<dbReference type="Proteomes" id="UP001642360">
    <property type="component" value="Unassembled WGS sequence"/>
</dbReference>
<feature type="region of interest" description="Disordered" evidence="7">
    <location>
        <begin position="1692"/>
        <end position="1748"/>
    </location>
</feature>
<evidence type="ECO:0000256" key="2">
    <source>
        <dbReference type="ARBA" id="ARBA00004186"/>
    </source>
</evidence>
<dbReference type="GO" id="GO:0005819">
    <property type="term" value="C:spindle"/>
    <property type="evidence" value="ECO:0007669"/>
    <property type="project" value="UniProtKB-SubCell"/>
</dbReference>
<evidence type="ECO:0000256" key="3">
    <source>
        <dbReference type="ARBA" id="ARBA00010042"/>
    </source>
</evidence>
<comment type="subcellular location">
    <subcellularLocation>
        <location evidence="2">Cytoplasm</location>
        <location evidence="2">Cytoskeleton</location>
        <location evidence="2">Spindle</location>
    </subcellularLocation>
    <subcellularLocation>
        <location evidence="1">Nucleus</location>
    </subcellularLocation>
</comment>
<evidence type="ECO:0000256" key="1">
    <source>
        <dbReference type="ARBA" id="ARBA00004123"/>
    </source>
</evidence>
<dbReference type="PANTHER" id="PTHR13738:SF1">
    <property type="entry name" value="TROPONIN I"/>
    <property type="match status" value="1"/>
</dbReference>
<keyword evidence="6" id="KW-0539">Nucleus</keyword>
<feature type="compositionally biased region" description="Acidic residues" evidence="7">
    <location>
        <begin position="1730"/>
        <end position="1739"/>
    </location>
</feature>
<comment type="caution">
    <text evidence="9">The sequence shown here is derived from an EMBL/GenBank/DDBJ whole genome shotgun (WGS) entry which is preliminary data.</text>
</comment>
<feature type="region of interest" description="Disordered" evidence="7">
    <location>
        <begin position="1443"/>
        <end position="1501"/>
    </location>
</feature>
<feature type="compositionally biased region" description="Basic and acidic residues" evidence="7">
    <location>
        <begin position="1634"/>
        <end position="1664"/>
    </location>
</feature>
<proteinExistence type="inferred from homology"/>
<dbReference type="InterPro" id="IPR050875">
    <property type="entry name" value="Troponin_I"/>
</dbReference>
<feature type="compositionally biased region" description="Basic and acidic residues" evidence="7">
    <location>
        <begin position="1695"/>
        <end position="1708"/>
    </location>
</feature>
<name>A0ABC8RQZ7_9AQUA</name>
<dbReference type="Pfam" id="PF03941">
    <property type="entry name" value="INCENP_ARK-bind"/>
    <property type="match status" value="1"/>
</dbReference>
<evidence type="ECO:0000259" key="8">
    <source>
        <dbReference type="Pfam" id="PF03941"/>
    </source>
</evidence>
<evidence type="ECO:0000313" key="10">
    <source>
        <dbReference type="Proteomes" id="UP001642360"/>
    </source>
</evidence>
<evidence type="ECO:0000256" key="7">
    <source>
        <dbReference type="SAM" id="MobiDB-lite"/>
    </source>
</evidence>
<feature type="region of interest" description="Disordered" evidence="7">
    <location>
        <begin position="1567"/>
        <end position="1664"/>
    </location>
</feature>
<organism evidence="9 10">
    <name type="scientific">Ilex paraguariensis</name>
    <name type="common">yerba mate</name>
    <dbReference type="NCBI Taxonomy" id="185542"/>
    <lineage>
        <taxon>Eukaryota</taxon>
        <taxon>Viridiplantae</taxon>
        <taxon>Streptophyta</taxon>
        <taxon>Embryophyta</taxon>
        <taxon>Tracheophyta</taxon>
        <taxon>Spermatophyta</taxon>
        <taxon>Magnoliopsida</taxon>
        <taxon>eudicotyledons</taxon>
        <taxon>Gunneridae</taxon>
        <taxon>Pentapetalae</taxon>
        <taxon>asterids</taxon>
        <taxon>campanulids</taxon>
        <taxon>Aquifoliales</taxon>
        <taxon>Aquifoliaceae</taxon>
        <taxon>Ilex</taxon>
    </lineage>
</organism>
<keyword evidence="4" id="KW-0963">Cytoplasm</keyword>
<protein>
    <recommendedName>
        <fullName evidence="8">Inner centromere protein ARK-binding domain-containing protein</fullName>
    </recommendedName>
</protein>
<evidence type="ECO:0000256" key="4">
    <source>
        <dbReference type="ARBA" id="ARBA00022490"/>
    </source>
</evidence>
<comment type="similarity">
    <text evidence="3">Belongs to the INCENP family.</text>
</comment>
<feature type="compositionally biased region" description="Basic residues" evidence="7">
    <location>
        <begin position="1611"/>
        <end position="1623"/>
    </location>
</feature>
<evidence type="ECO:0000256" key="5">
    <source>
        <dbReference type="ARBA" id="ARBA00023212"/>
    </source>
</evidence>
<dbReference type="GO" id="GO:0005634">
    <property type="term" value="C:nucleus"/>
    <property type="evidence" value="ECO:0007669"/>
    <property type="project" value="UniProtKB-SubCell"/>
</dbReference>
<feature type="compositionally biased region" description="Basic and acidic residues" evidence="7">
    <location>
        <begin position="1578"/>
        <end position="1610"/>
    </location>
</feature>
<evidence type="ECO:0000256" key="6">
    <source>
        <dbReference type="ARBA" id="ARBA00023242"/>
    </source>
</evidence>
<keyword evidence="5" id="KW-0206">Cytoskeleton</keyword>
<evidence type="ECO:0000313" key="9">
    <source>
        <dbReference type="EMBL" id="CAK9145108.1"/>
    </source>
</evidence>
<accession>A0ABC8RQZ7</accession>
<keyword evidence="10" id="KW-1185">Reference proteome</keyword>
<gene>
    <name evidence="9" type="ORF">ILEXP_LOCUS12901</name>
</gene>
<feature type="domain" description="Inner centromere protein ARK-binding" evidence="8">
    <location>
        <begin position="1729"/>
        <end position="1782"/>
    </location>
</feature>
<sequence length="1791" mass="199794">MSLGALWRHYSVRVDDVYAVKLQPDYVDGQGFVKMTTVEKLFVQIFERKNRIIQQVKQQTDLYNQHLASKCLIDGITPPSWLWNPNFHSQASDPKGALLQPDYVDGQGFVKMTTVEKLFVQIFERKNRIIQQVKQQTDLYNQHLASKCLIDGITPPSWLWNPNFHSQASDPKELKKEDLISELLLPHLQPTVTSFSSHCYLYGKPIVTGDNEELSRMETQAFHRDLNAEDGPSTMSECHENNMECALNTVPEIDVSVTSPQNQAELSISNTYTAQDQSLARIQRSRSRQKALELRNSAKNVAKSLLRHENNTNVSCEMTLPRIASQQTDHIDELGQLARNSDVGSGSCSVREAEERVCLNNEKDTSIYCGRITRSRSSCRERSCGNDAMSLDISSDNVKKDSGTLERSTVNSLQHCNSVNELLEVVNPFDVTTEDCIVRKAITGVCRDKEESGNVYGSRITRSRTSSQPPSCLNESSRLDVTTCSAKADGNMLAQLNSKSICHLDDDNNLQKLAQPSGEFSGRRTRSQTTLNEGISTSIKTSSILNPGAQSSKSGAANISLLANLLNRAEGYELQNLSGGQVIIPCPETQVVADQEGIAETVIGIELVSDDIVEDLSISRSNLDGANQSTGLEGLVTRPAPDCCMFVKPKQLDFDDMEVHSLNETFGPNFENSMLGKSSEKMCWLLSETVASVDRETSDDLNGKTWEKHSLVKPTISREPEDVWRGSFDAVVEGAVQMKKSGTTMSEDSMPKSIRDNSEAIQHIQNSPVCHDTDVALSNVNKSFDVEGNQVKSLSTERFKSSRELRIEEGERGYEGMDRSATASYFFRGNHLEAPEVSSLTKHATGDFQDCSDEEVGTADLTCAFIDANSQCCVQDNQNLLHLDNVLYSRNTGNLACSIKSPDVKTSHQREDGLLTYGSVGAPHCEDENLSLNIREIQLEKKSSSPDTSFSSAKLGSWPQLKRRKIEDQLTNSFSASPSFRVQKLYGVQGDPTSRCMQSVENNSEIVLKFEDFPVSCDASQTNVNKSSAVGMCQKLKCESTEGVESLFEFQSEEVELNSKERDKIAEIPLAFTHELLGSSLVSSLNERAALGSENCLVQEVGMSDPISTVLDARKHSKKHSDQLLLHLANKVNQINGEDLTCIERSQRERKFHLGEDGLPSYCAVQSPHNIDTDQTLPVFEGFIIDPQTEDEEPGIAEDRINFDKLDLPSSTIERASILEQICKSTSRHTPLPHFSSTFQFQRTKDLHQSVPNGILEHMESRSTLLLCDDVGKQLWASYGCMDEVNTLRGVSYSDCIPYSGAQIGWNSKNPCTSPVGKLWENISSNSGSSEKRLSSNPELICFPIEEDSKLICFPIEEDSSMSEETENADEVANNTQEGVNSTVMNPSAKREPLADVTKACSNLPPLVCEAGKFPGRGSVDSVNTEVSITGAHNKVKQKLHNRYSNKRRGTNEAKENQALSMGANDVKRPNVSLHNRFSKPKLSSKTSLKKGGVKRLSEKEHKHNNIVSSITSFIPLVQQKKADAVCAGKRDIKVKSLEAAEAAKRLEERKQNERKTKKEELKLERARLQQDNLRQMELNKRKKEEEQKKKEADAAARKRVRDEEEQKERERKRKRIETRRHQRDQVEQLCGGKVEKERHCSTVDEKRDQKMENEREDVLKNPETRARTGVILASDVQQGGSACKDCDASIDSRGNGKEMSMLDKSTKNDLVTKTSPEKSYEISPYHCSDDEEAEEEDDVPSKKFTPPWASKNRVALVISSQQKIDPDVIFPLESFCSMDEVLLPRKLQQK</sequence>
<reference evidence="9 10" key="1">
    <citation type="submission" date="2024-02" db="EMBL/GenBank/DDBJ databases">
        <authorList>
            <person name="Vignale AGUSTIN F."/>
            <person name="Sosa J E."/>
            <person name="Modenutti C."/>
        </authorList>
    </citation>
    <scope>NUCLEOTIDE SEQUENCE [LARGE SCALE GENOMIC DNA]</scope>
</reference>
<dbReference type="EMBL" id="CAUOFW020001458">
    <property type="protein sequence ID" value="CAK9145108.1"/>
    <property type="molecule type" value="Genomic_DNA"/>
</dbReference>